<accession>A0A9X3S5X7</accession>
<protein>
    <submittedName>
        <fullName evidence="2">RES family NAD+ phosphorylase</fullName>
    </submittedName>
</protein>
<dbReference type="Pfam" id="PF08808">
    <property type="entry name" value="RES"/>
    <property type="match status" value="1"/>
</dbReference>
<sequence length="176" mass="19013">MIYEPIAAGTELVRVHHRRFAPDEFSTPRRLPFGPPVIPTLDAARDDATAIAEAQFHDVPPGGDVPRAALEGRVLTRLRATRALQLIMLSDPSLLEAPASDYAHTAEVAKRLHDDAPAADGIAWASRHFPAQRALVLFGDRIADLIALSRPLPLDRGAGLLLAEEVAMRADVGLLL</sequence>
<organism evidence="2 3">
    <name type="scientific">Solirubrobacter ginsenosidimutans</name>
    <dbReference type="NCBI Taxonomy" id="490573"/>
    <lineage>
        <taxon>Bacteria</taxon>
        <taxon>Bacillati</taxon>
        <taxon>Actinomycetota</taxon>
        <taxon>Thermoleophilia</taxon>
        <taxon>Solirubrobacterales</taxon>
        <taxon>Solirubrobacteraceae</taxon>
        <taxon>Solirubrobacter</taxon>
    </lineage>
</organism>
<proteinExistence type="predicted"/>
<keyword evidence="3" id="KW-1185">Reference proteome</keyword>
<gene>
    <name evidence="2" type="ORF">OM076_37735</name>
</gene>
<dbReference type="SMART" id="SM00953">
    <property type="entry name" value="RES"/>
    <property type="match status" value="1"/>
</dbReference>
<dbReference type="RefSeq" id="WP_270045328.1">
    <property type="nucleotide sequence ID" value="NZ_JAPDOD010000058.1"/>
</dbReference>
<dbReference type="EMBL" id="JAPDOD010000058">
    <property type="protein sequence ID" value="MDA0166067.1"/>
    <property type="molecule type" value="Genomic_DNA"/>
</dbReference>
<dbReference type="InterPro" id="IPR014914">
    <property type="entry name" value="RES_dom"/>
</dbReference>
<feature type="domain" description="RES" evidence="1">
    <location>
        <begin position="21"/>
        <end position="150"/>
    </location>
</feature>
<dbReference type="AlphaFoldDB" id="A0A9X3S5X7"/>
<name>A0A9X3S5X7_9ACTN</name>
<evidence type="ECO:0000313" key="3">
    <source>
        <dbReference type="Proteomes" id="UP001149140"/>
    </source>
</evidence>
<dbReference type="Proteomes" id="UP001149140">
    <property type="component" value="Unassembled WGS sequence"/>
</dbReference>
<evidence type="ECO:0000259" key="1">
    <source>
        <dbReference type="SMART" id="SM00953"/>
    </source>
</evidence>
<evidence type="ECO:0000313" key="2">
    <source>
        <dbReference type="EMBL" id="MDA0166067.1"/>
    </source>
</evidence>
<reference evidence="2" key="1">
    <citation type="submission" date="2022-10" db="EMBL/GenBank/DDBJ databases">
        <title>The WGS of Solirubrobacter ginsenosidimutans DSM 21036.</title>
        <authorList>
            <person name="Jiang Z."/>
        </authorList>
    </citation>
    <scope>NUCLEOTIDE SEQUENCE</scope>
    <source>
        <strain evidence="2">DSM 21036</strain>
    </source>
</reference>
<comment type="caution">
    <text evidence="2">The sequence shown here is derived from an EMBL/GenBank/DDBJ whole genome shotgun (WGS) entry which is preliminary data.</text>
</comment>